<sequence length="318" mass="35859">MLLLFVVLAVFVAWSWLTYPAIGYWLYDLSMAAEAKLYRLHKIVVPIPEMTVSTWQGGPYEATSSVLMLHGFSADKNLWLRFARHFVGSHRVIIPDIAGHGETGFKAGGGYDIPLQAKRMIQLLDVCGVEKVHVIGNSMGGYMAAWLAATYPERIVSLALIDPAGVTSPEPSDLERHLAKGHNPFLIHSREEFQRFYAMTMASPPWVPKLVLDAVAQRYEQSREELEEIFREFRASPPMEPHLPDITAPALLLWGRKDRLIDVSSVSVWSKGIADLRVHIWDAIGHMPMVEAPYGSARLYREFLASLRSESPQDQRLH</sequence>
<dbReference type="EMBL" id="LACC01000037">
    <property type="protein sequence ID" value="KJZ39701.1"/>
    <property type="molecule type" value="Genomic_DNA"/>
</dbReference>
<dbReference type="AlphaFoldDB" id="A0A0F4T5M0"/>
<accession>A0A0F4T5M0</accession>
<dbReference type="Pfam" id="PF00561">
    <property type="entry name" value="Abhydrolase_1"/>
    <property type="match status" value="1"/>
</dbReference>
<dbReference type="RefSeq" id="WP_046043245.1">
    <property type="nucleotide sequence ID" value="NZ_LACC01000037.1"/>
</dbReference>
<dbReference type="PATRIC" id="fig|294.132.peg.4319"/>
<dbReference type="SUPFAM" id="SSF53474">
    <property type="entry name" value="alpha/beta-Hydrolases"/>
    <property type="match status" value="1"/>
</dbReference>
<dbReference type="GO" id="GO:0016020">
    <property type="term" value="C:membrane"/>
    <property type="evidence" value="ECO:0007669"/>
    <property type="project" value="TreeGrafter"/>
</dbReference>
<dbReference type="PANTHER" id="PTHR43798:SF5">
    <property type="entry name" value="MONOACYLGLYCEROL LIPASE ABHD6"/>
    <property type="match status" value="1"/>
</dbReference>
<dbReference type="InterPro" id="IPR000073">
    <property type="entry name" value="AB_hydrolase_1"/>
</dbReference>
<dbReference type="OrthoDB" id="2086224at2"/>
<dbReference type="InterPro" id="IPR050266">
    <property type="entry name" value="AB_hydrolase_sf"/>
</dbReference>
<dbReference type="GO" id="GO:0046464">
    <property type="term" value="P:acylglycerol catabolic process"/>
    <property type="evidence" value="ECO:0007669"/>
    <property type="project" value="TreeGrafter"/>
</dbReference>
<comment type="caution">
    <text evidence="2">The sequence shown here is derived from an EMBL/GenBank/DDBJ whole genome shotgun (WGS) entry which is preliminary data.</text>
</comment>
<protein>
    <submittedName>
        <fullName evidence="2">Alpha/beta hydrolase</fullName>
    </submittedName>
</protein>
<dbReference type="Gene3D" id="3.40.50.1820">
    <property type="entry name" value="alpha/beta hydrolase"/>
    <property type="match status" value="1"/>
</dbReference>
<reference evidence="2 3" key="1">
    <citation type="submission" date="2015-03" db="EMBL/GenBank/DDBJ databases">
        <title>Comparative genomics of Pseudomonas insights into diversity of traits involved in vanlence and defense.</title>
        <authorList>
            <person name="Qin Y."/>
        </authorList>
    </citation>
    <scope>NUCLEOTIDE SEQUENCE [LARGE SCALE GENOMIC DNA]</scope>
    <source>
        <strain evidence="2 3">C8</strain>
    </source>
</reference>
<proteinExistence type="predicted"/>
<dbReference type="PANTHER" id="PTHR43798">
    <property type="entry name" value="MONOACYLGLYCEROL LIPASE"/>
    <property type="match status" value="1"/>
</dbReference>
<organism evidence="2 3">
    <name type="scientific">Pseudomonas fluorescens</name>
    <dbReference type="NCBI Taxonomy" id="294"/>
    <lineage>
        <taxon>Bacteria</taxon>
        <taxon>Pseudomonadati</taxon>
        <taxon>Pseudomonadota</taxon>
        <taxon>Gammaproteobacteria</taxon>
        <taxon>Pseudomonadales</taxon>
        <taxon>Pseudomonadaceae</taxon>
        <taxon>Pseudomonas</taxon>
    </lineage>
</organism>
<dbReference type="InterPro" id="IPR029058">
    <property type="entry name" value="AB_hydrolase_fold"/>
</dbReference>
<evidence type="ECO:0000259" key="1">
    <source>
        <dbReference type="Pfam" id="PF00561"/>
    </source>
</evidence>
<feature type="domain" description="AB hydrolase-1" evidence="1">
    <location>
        <begin position="66"/>
        <end position="293"/>
    </location>
</feature>
<evidence type="ECO:0000313" key="2">
    <source>
        <dbReference type="EMBL" id="KJZ39701.1"/>
    </source>
</evidence>
<dbReference type="Proteomes" id="UP000033588">
    <property type="component" value="Unassembled WGS sequence"/>
</dbReference>
<keyword evidence="2" id="KW-0378">Hydrolase</keyword>
<gene>
    <name evidence="2" type="ORF">VC35_24995</name>
</gene>
<dbReference type="PRINTS" id="PR00111">
    <property type="entry name" value="ABHYDROLASE"/>
</dbReference>
<evidence type="ECO:0000313" key="3">
    <source>
        <dbReference type="Proteomes" id="UP000033588"/>
    </source>
</evidence>
<name>A0A0F4T5M0_PSEFL</name>
<dbReference type="GO" id="GO:0047372">
    <property type="term" value="F:monoacylglycerol lipase activity"/>
    <property type="evidence" value="ECO:0007669"/>
    <property type="project" value="TreeGrafter"/>
</dbReference>